<evidence type="ECO:0000313" key="2">
    <source>
        <dbReference type="EMBL" id="SDH35913.1"/>
    </source>
</evidence>
<dbReference type="STRING" id="930129.SAMN05216352_10160"/>
<keyword evidence="1" id="KW-0812">Transmembrane</keyword>
<feature type="transmembrane region" description="Helical" evidence="1">
    <location>
        <begin position="163"/>
        <end position="193"/>
    </location>
</feature>
<name>A0A1G8BS65_9BACI</name>
<dbReference type="EMBL" id="FNDU01000001">
    <property type="protein sequence ID" value="SDH35913.1"/>
    <property type="molecule type" value="Genomic_DNA"/>
</dbReference>
<dbReference type="Proteomes" id="UP000199017">
    <property type="component" value="Unassembled WGS sequence"/>
</dbReference>
<organism evidence="2 3">
    <name type="scientific">Alteribacillus bidgolensis</name>
    <dbReference type="NCBI Taxonomy" id="930129"/>
    <lineage>
        <taxon>Bacteria</taxon>
        <taxon>Bacillati</taxon>
        <taxon>Bacillota</taxon>
        <taxon>Bacilli</taxon>
        <taxon>Bacillales</taxon>
        <taxon>Bacillaceae</taxon>
        <taxon>Alteribacillus</taxon>
    </lineage>
</organism>
<keyword evidence="1" id="KW-1133">Transmembrane helix</keyword>
<evidence type="ECO:0000313" key="3">
    <source>
        <dbReference type="Proteomes" id="UP000199017"/>
    </source>
</evidence>
<evidence type="ECO:0008006" key="4">
    <source>
        <dbReference type="Google" id="ProtNLM"/>
    </source>
</evidence>
<proteinExistence type="predicted"/>
<dbReference type="AlphaFoldDB" id="A0A1G8BS65"/>
<keyword evidence="3" id="KW-1185">Reference proteome</keyword>
<gene>
    <name evidence="2" type="ORF">SAMN05216352_10160</name>
</gene>
<evidence type="ECO:0000256" key="1">
    <source>
        <dbReference type="SAM" id="Phobius"/>
    </source>
</evidence>
<feature type="transmembrane region" description="Helical" evidence="1">
    <location>
        <begin position="37"/>
        <end position="56"/>
    </location>
</feature>
<feature type="transmembrane region" description="Helical" evidence="1">
    <location>
        <begin position="213"/>
        <end position="241"/>
    </location>
</feature>
<dbReference type="OrthoDB" id="2679245at2"/>
<dbReference type="RefSeq" id="WP_091579315.1">
    <property type="nucleotide sequence ID" value="NZ_FNDU01000001.1"/>
</dbReference>
<keyword evidence="1" id="KW-0472">Membrane</keyword>
<sequence>MEIWKIILLSAMVPIFWPVLRNSSVKFGWTAVNYKNMYIPFTLGIVLLLFVFNFILLWPPDHLLAFMVYIVGIWTAGWIDDVRGSDYPKGIKGHMYFFIKKGEWTTGLTKIVIIVISASVSLLLAEATMQIGTVITFMLFVLSPHVCNSLDTRPLRVWKWVSIHVLMLLIFLSVRPVPGMLFYIVVAMGVWGYLEITKKGMLGDNGAALAGGIIAWVGMQFFPFSIQLFFMGILVGITYLAEKISIHAFIEKVHILKEIDHLGRRERME</sequence>
<feature type="transmembrane region" description="Helical" evidence="1">
    <location>
        <begin position="111"/>
        <end position="142"/>
    </location>
</feature>
<accession>A0A1G8BS65</accession>
<protein>
    <recommendedName>
        <fullName evidence="4">UDP-N-acetylmuramyl pentapeptide phosphotransferase/UDP-N-acetylglucosamine-1-phosphate transferase</fullName>
    </recommendedName>
</protein>
<reference evidence="2 3" key="1">
    <citation type="submission" date="2016-10" db="EMBL/GenBank/DDBJ databases">
        <authorList>
            <person name="de Groot N.N."/>
        </authorList>
    </citation>
    <scope>NUCLEOTIDE SEQUENCE [LARGE SCALE GENOMIC DNA]</scope>
    <source>
        <strain evidence="3">P4B,CCM 7963,CECT 7998,DSM 25260,IBRC-M 10614,KCTC 13821</strain>
    </source>
</reference>
<feature type="transmembrane region" description="Helical" evidence="1">
    <location>
        <begin position="63"/>
        <end position="79"/>
    </location>
</feature>